<organism evidence="2">
    <name type="scientific">uncultured marine virus</name>
    <dbReference type="NCBI Taxonomy" id="186617"/>
    <lineage>
        <taxon>Viruses</taxon>
        <taxon>environmental samples</taxon>
    </lineage>
</organism>
<accession>A0A0F7L6V5</accession>
<keyword evidence="1" id="KW-0472">Membrane</keyword>
<evidence type="ECO:0000313" key="2">
    <source>
        <dbReference type="EMBL" id="AKH47645.1"/>
    </source>
</evidence>
<protein>
    <submittedName>
        <fullName evidence="2">Uncharacterized protein</fullName>
    </submittedName>
</protein>
<keyword evidence="1" id="KW-0812">Transmembrane</keyword>
<sequence>MSKRLLREYQISRRLIPEQVVRCHHLWRIWELLIMLVSYIQMELSAIMAAQMRLMVSPLLMAVLTFPIL</sequence>
<keyword evidence="1" id="KW-1133">Transmembrane helix</keyword>
<proteinExistence type="predicted"/>
<evidence type="ECO:0000256" key="1">
    <source>
        <dbReference type="SAM" id="Phobius"/>
    </source>
</evidence>
<reference evidence="2" key="2">
    <citation type="submission" date="2015-03" db="EMBL/GenBank/DDBJ databases">
        <authorList>
            <person name="Chow C.-E.T."/>
            <person name="Winget D.M."/>
            <person name="White R.A.III."/>
            <person name="Hallam S.J."/>
            <person name="Suttle C.A."/>
        </authorList>
    </citation>
    <scope>NUCLEOTIDE SEQUENCE</scope>
    <source>
        <strain evidence="2">Oxic1_1</strain>
    </source>
</reference>
<feature type="transmembrane region" description="Helical" evidence="1">
    <location>
        <begin position="21"/>
        <end position="40"/>
    </location>
</feature>
<name>A0A0F7L6V5_9VIRU</name>
<dbReference type="EMBL" id="KR029596">
    <property type="protein sequence ID" value="AKH47645.1"/>
    <property type="molecule type" value="Genomic_DNA"/>
</dbReference>
<reference evidence="2" key="1">
    <citation type="journal article" date="2015" name="Front. Microbiol.">
        <title>Combining genomic sequencing methods to explore viral diversity and reveal potential virus-host interactions.</title>
        <authorList>
            <person name="Chow C.E."/>
            <person name="Winget D.M."/>
            <person name="White R.A.III."/>
            <person name="Hallam S.J."/>
            <person name="Suttle C.A."/>
        </authorList>
    </citation>
    <scope>NUCLEOTIDE SEQUENCE</scope>
    <source>
        <strain evidence="2">Oxic1_1</strain>
    </source>
</reference>